<evidence type="ECO:0000313" key="1">
    <source>
        <dbReference type="EMBL" id="NIH97741.1"/>
    </source>
</evidence>
<dbReference type="EMBL" id="JAANOW010000003">
    <property type="protein sequence ID" value="NIH97741.1"/>
    <property type="molecule type" value="Genomic_DNA"/>
</dbReference>
<comment type="caution">
    <text evidence="1">The sequence shown here is derived from an EMBL/GenBank/DDBJ whole genome shotgun (WGS) entry which is preliminary data.</text>
</comment>
<name>A0A7X5U3G8_9MYCO</name>
<keyword evidence="2" id="KW-1185">Reference proteome</keyword>
<dbReference type="Proteomes" id="UP000547444">
    <property type="component" value="Unassembled WGS sequence"/>
</dbReference>
<protein>
    <submittedName>
        <fullName evidence="1">Uncharacterized protein</fullName>
    </submittedName>
</protein>
<proteinExistence type="predicted"/>
<accession>A0A7X5U3G8</accession>
<dbReference type="AlphaFoldDB" id="A0A7X5U3G8"/>
<sequence>MRSQAVQIRLTPIEARYEPMRSRAVQIRLTPIESPLRSDLRFERSGFRQLDS</sequence>
<organism evidence="1 2">
    <name type="scientific">Mycolicibacterium fluoranthenivorans</name>
    <dbReference type="NCBI Taxonomy" id="258505"/>
    <lineage>
        <taxon>Bacteria</taxon>
        <taxon>Bacillati</taxon>
        <taxon>Actinomycetota</taxon>
        <taxon>Actinomycetes</taxon>
        <taxon>Mycobacteriales</taxon>
        <taxon>Mycobacteriaceae</taxon>
        <taxon>Mycolicibacterium</taxon>
    </lineage>
</organism>
<gene>
    <name evidence="1" type="ORF">FHU31_004747</name>
</gene>
<reference evidence="1 2" key="1">
    <citation type="submission" date="2020-03" db="EMBL/GenBank/DDBJ databases">
        <title>Sequencing the genomes of 1000 actinobacteria strains.</title>
        <authorList>
            <person name="Klenk H.-P."/>
        </authorList>
    </citation>
    <scope>NUCLEOTIDE SEQUENCE [LARGE SCALE GENOMIC DNA]</scope>
    <source>
        <strain evidence="1 2">DSM 44556</strain>
    </source>
</reference>
<evidence type="ECO:0000313" key="2">
    <source>
        <dbReference type="Proteomes" id="UP000547444"/>
    </source>
</evidence>